<keyword evidence="2" id="KW-1133">Transmembrane helix</keyword>
<proteinExistence type="inferred from homology"/>
<dbReference type="Proteomes" id="UP001204445">
    <property type="component" value="Unassembled WGS sequence"/>
</dbReference>
<evidence type="ECO:0000313" key="4">
    <source>
        <dbReference type="EMBL" id="MCS3902078.1"/>
    </source>
</evidence>
<keyword evidence="4" id="KW-0808">Transferase</keyword>
<dbReference type="CDD" id="cd00757">
    <property type="entry name" value="ThiF_MoeB_HesA_family"/>
    <property type="match status" value="1"/>
</dbReference>
<dbReference type="Gene3D" id="3.40.50.720">
    <property type="entry name" value="NAD(P)-binding Rossmann-like Domain"/>
    <property type="match status" value="1"/>
</dbReference>
<feature type="domain" description="THIF-type NAD/FAD binding fold" evidence="3">
    <location>
        <begin position="9"/>
        <end position="244"/>
    </location>
</feature>
<dbReference type="AlphaFoldDB" id="A0AAE3L3G4"/>
<dbReference type="FunFam" id="3.40.50.720:FF:000080">
    <property type="entry name" value="Thiazole biosynthesis adenylyltransferase ThiF"/>
    <property type="match status" value="1"/>
</dbReference>
<organism evidence="4 5">
    <name type="scientific">Methylohalomonas lacus</name>
    <dbReference type="NCBI Taxonomy" id="398773"/>
    <lineage>
        <taxon>Bacteria</taxon>
        <taxon>Pseudomonadati</taxon>
        <taxon>Pseudomonadota</taxon>
        <taxon>Gammaproteobacteria</taxon>
        <taxon>Methylohalomonadales</taxon>
        <taxon>Methylohalomonadaceae</taxon>
        <taxon>Methylohalomonas</taxon>
    </lineage>
</organism>
<dbReference type="GO" id="GO:0008641">
    <property type="term" value="F:ubiquitin-like modifier activating enzyme activity"/>
    <property type="evidence" value="ECO:0007669"/>
    <property type="project" value="InterPro"/>
</dbReference>
<dbReference type="Pfam" id="PF00899">
    <property type="entry name" value="ThiF"/>
    <property type="match status" value="1"/>
</dbReference>
<dbReference type="GO" id="GO:0016779">
    <property type="term" value="F:nucleotidyltransferase activity"/>
    <property type="evidence" value="ECO:0007669"/>
    <property type="project" value="UniProtKB-KW"/>
</dbReference>
<keyword evidence="5" id="KW-1185">Reference proteome</keyword>
<comment type="caution">
    <text evidence="4">The sequence shown here is derived from an EMBL/GenBank/DDBJ whole genome shotgun (WGS) entry which is preliminary data.</text>
</comment>
<dbReference type="PANTHER" id="PTHR10953:SF240">
    <property type="entry name" value="SULFUR CARRIER PROTEIN THIS ADENYLYLTRANSFERASE"/>
    <property type="match status" value="1"/>
</dbReference>
<sequence>MNDDQLLRYSRQMMLPEIDAAGQQRLGQAHLLVIGMGGLGAAAAMYLAAAGAGRLTIVDDDDVELSNLQRQIIYATADIGRPKVEAAAERLRAMNPEIAVTPINARLDETALTAAVADADLVVDCCDNFQTRFMINRACQQHLRPLVSAAAIRFEAQISVFDPRQPDSPCYRCLYTDEAAVAETCTANGVIAPLLGIVGSIQALEAMKLIMAIGTPLTGRLLLFDALRMEWHSARLPRDRGCPVCANRYHADHADTAAADR</sequence>
<dbReference type="InterPro" id="IPR035985">
    <property type="entry name" value="Ubiquitin-activating_enz"/>
</dbReference>
<evidence type="ECO:0000256" key="1">
    <source>
        <dbReference type="ARBA" id="ARBA00009919"/>
    </source>
</evidence>
<keyword evidence="4" id="KW-0548">Nucleotidyltransferase</keyword>
<reference evidence="4" key="1">
    <citation type="submission" date="2022-08" db="EMBL/GenBank/DDBJ databases">
        <title>Genomic Encyclopedia of Type Strains, Phase III (KMG-III): the genomes of soil and plant-associated and newly described type strains.</title>
        <authorList>
            <person name="Whitman W."/>
        </authorList>
    </citation>
    <scope>NUCLEOTIDE SEQUENCE</scope>
    <source>
        <strain evidence="4">HMT 1</strain>
    </source>
</reference>
<protein>
    <submittedName>
        <fullName evidence="4">Adenylyltransferase/sulfurtransferase</fullName>
    </submittedName>
</protein>
<dbReference type="GO" id="GO:0004792">
    <property type="term" value="F:thiosulfate-cyanide sulfurtransferase activity"/>
    <property type="evidence" value="ECO:0007669"/>
    <property type="project" value="TreeGrafter"/>
</dbReference>
<name>A0AAE3L3G4_9GAMM</name>
<dbReference type="GO" id="GO:0005829">
    <property type="term" value="C:cytosol"/>
    <property type="evidence" value="ECO:0007669"/>
    <property type="project" value="TreeGrafter"/>
</dbReference>
<dbReference type="SUPFAM" id="SSF69572">
    <property type="entry name" value="Activating enzymes of the ubiquitin-like proteins"/>
    <property type="match status" value="1"/>
</dbReference>
<comment type="similarity">
    <text evidence="1">Belongs to the HesA/MoeB/ThiF family.</text>
</comment>
<dbReference type="NCBIfam" id="NF004281">
    <property type="entry name" value="PRK05690.1"/>
    <property type="match status" value="1"/>
</dbReference>
<evidence type="ECO:0000259" key="3">
    <source>
        <dbReference type="Pfam" id="PF00899"/>
    </source>
</evidence>
<evidence type="ECO:0000313" key="5">
    <source>
        <dbReference type="Proteomes" id="UP001204445"/>
    </source>
</evidence>
<dbReference type="RefSeq" id="WP_259053373.1">
    <property type="nucleotide sequence ID" value="NZ_JANUCT010000001.1"/>
</dbReference>
<dbReference type="GO" id="GO:0008146">
    <property type="term" value="F:sulfotransferase activity"/>
    <property type="evidence" value="ECO:0007669"/>
    <property type="project" value="TreeGrafter"/>
</dbReference>
<feature type="transmembrane region" description="Helical" evidence="2">
    <location>
        <begin position="29"/>
        <end position="49"/>
    </location>
</feature>
<dbReference type="EMBL" id="JANUCT010000001">
    <property type="protein sequence ID" value="MCS3902078.1"/>
    <property type="molecule type" value="Genomic_DNA"/>
</dbReference>
<dbReference type="PANTHER" id="PTHR10953">
    <property type="entry name" value="UBIQUITIN-ACTIVATING ENZYME E1"/>
    <property type="match status" value="1"/>
</dbReference>
<gene>
    <name evidence="4" type="ORF">J2T55_000070</name>
</gene>
<evidence type="ECO:0000256" key="2">
    <source>
        <dbReference type="SAM" id="Phobius"/>
    </source>
</evidence>
<dbReference type="InterPro" id="IPR045886">
    <property type="entry name" value="ThiF/MoeB/HesA"/>
</dbReference>
<dbReference type="InterPro" id="IPR000594">
    <property type="entry name" value="ThiF_NAD_FAD-bd"/>
</dbReference>
<accession>A0AAE3L3G4</accession>
<keyword evidence="2" id="KW-0472">Membrane</keyword>
<keyword evidence="2" id="KW-0812">Transmembrane</keyword>